<dbReference type="InterPro" id="IPR003356">
    <property type="entry name" value="DNA_methylase_A-5"/>
</dbReference>
<sequence>MINEIIKKIEELSGQYSGYEIFSDWIKATALCISNQTDRATGMYDRKIYEKREDQYIEIAKKHLGKMIEFSNMTGMLAISLENNMEDVLGKIYMQAGLGSKQTGQFFTPFHLSYLTAKIAVPEDTNEQNPYIMHEPSTGGGGMIIAAAKVLRDRGLNYQRCLKVVAKDLDWKGVYMTYVQLSLLGIEATVIQGDSLSGQAPTAEQIFYTPRKKGLIM</sequence>
<proteinExistence type="predicted"/>
<dbReference type="GO" id="GO:0008170">
    <property type="term" value="F:N-methyltransferase activity"/>
    <property type="evidence" value="ECO:0007669"/>
    <property type="project" value="InterPro"/>
</dbReference>
<dbReference type="GO" id="GO:0032259">
    <property type="term" value="P:methylation"/>
    <property type="evidence" value="ECO:0007669"/>
    <property type="project" value="UniProtKB-KW"/>
</dbReference>
<dbReference type="SUPFAM" id="SSF53335">
    <property type="entry name" value="S-adenosyl-L-methionine-dependent methyltransferases"/>
    <property type="match status" value="1"/>
</dbReference>
<keyword evidence="2" id="KW-0808">Transferase</keyword>
<dbReference type="Pfam" id="PF02384">
    <property type="entry name" value="N6_Mtase"/>
    <property type="match status" value="1"/>
</dbReference>
<dbReference type="EMBL" id="BK015525">
    <property type="protein sequence ID" value="DAE11051.1"/>
    <property type="molecule type" value="Genomic_DNA"/>
</dbReference>
<reference evidence="2" key="1">
    <citation type="journal article" date="2021" name="Proc. Natl. Acad. Sci. U.S.A.">
        <title>A Catalog of Tens of Thousands of Viruses from Human Metagenomes Reveals Hidden Associations with Chronic Diseases.</title>
        <authorList>
            <person name="Tisza M.J."/>
            <person name="Buck C.B."/>
        </authorList>
    </citation>
    <scope>NUCLEOTIDE SEQUENCE</scope>
    <source>
        <strain evidence="2">CtzwE5</strain>
    </source>
</reference>
<protein>
    <submittedName>
        <fullName evidence="2">N-6 DNA Methylase</fullName>
    </submittedName>
</protein>
<evidence type="ECO:0000259" key="1">
    <source>
        <dbReference type="Pfam" id="PF02384"/>
    </source>
</evidence>
<organism evidence="2">
    <name type="scientific">Myoviridae sp. ctzwE5</name>
    <dbReference type="NCBI Taxonomy" id="2825214"/>
    <lineage>
        <taxon>Viruses</taxon>
        <taxon>Duplodnaviria</taxon>
        <taxon>Heunggongvirae</taxon>
        <taxon>Uroviricota</taxon>
        <taxon>Caudoviricetes</taxon>
    </lineage>
</organism>
<evidence type="ECO:0000313" key="2">
    <source>
        <dbReference type="EMBL" id="DAE11051.1"/>
    </source>
</evidence>
<accession>A0A8S5PWZ4</accession>
<dbReference type="InterPro" id="IPR029063">
    <property type="entry name" value="SAM-dependent_MTases_sf"/>
</dbReference>
<feature type="domain" description="DNA methylase adenine-specific" evidence="1">
    <location>
        <begin position="87"/>
        <end position="201"/>
    </location>
</feature>
<dbReference type="GO" id="GO:0003677">
    <property type="term" value="F:DNA binding"/>
    <property type="evidence" value="ECO:0007669"/>
    <property type="project" value="InterPro"/>
</dbReference>
<keyword evidence="2" id="KW-0489">Methyltransferase</keyword>
<name>A0A8S5PWZ4_9CAUD</name>
<dbReference type="Gene3D" id="3.40.50.150">
    <property type="entry name" value="Vaccinia Virus protein VP39"/>
    <property type="match status" value="1"/>
</dbReference>